<organism evidence="1">
    <name type="scientific">marine sediment metagenome</name>
    <dbReference type="NCBI Taxonomy" id="412755"/>
    <lineage>
        <taxon>unclassified sequences</taxon>
        <taxon>metagenomes</taxon>
        <taxon>ecological metagenomes</taxon>
    </lineage>
</organism>
<dbReference type="AlphaFoldDB" id="X1BDI2"/>
<feature type="non-terminal residue" evidence="1">
    <location>
        <position position="1"/>
    </location>
</feature>
<dbReference type="EMBL" id="BART01004367">
    <property type="protein sequence ID" value="GAG70046.1"/>
    <property type="molecule type" value="Genomic_DNA"/>
</dbReference>
<reference evidence="1" key="1">
    <citation type="journal article" date="2014" name="Front. Microbiol.">
        <title>High frequency of phylogenetically diverse reductive dehalogenase-homologous genes in deep subseafloor sedimentary metagenomes.</title>
        <authorList>
            <person name="Kawai M."/>
            <person name="Futagami T."/>
            <person name="Toyoda A."/>
            <person name="Takaki Y."/>
            <person name="Nishi S."/>
            <person name="Hori S."/>
            <person name="Arai W."/>
            <person name="Tsubouchi T."/>
            <person name="Morono Y."/>
            <person name="Uchiyama I."/>
            <person name="Ito T."/>
            <person name="Fujiyama A."/>
            <person name="Inagaki F."/>
            <person name="Takami H."/>
        </authorList>
    </citation>
    <scope>NUCLEOTIDE SEQUENCE</scope>
    <source>
        <strain evidence="1">Expedition CK06-06</strain>
    </source>
</reference>
<gene>
    <name evidence="1" type="ORF">S01H4_11024</name>
</gene>
<proteinExistence type="predicted"/>
<evidence type="ECO:0000313" key="1">
    <source>
        <dbReference type="EMBL" id="GAG70046.1"/>
    </source>
</evidence>
<sequence>PTGSYYVRTWSYYQSYLGEWYQDADPGEGDPPPVYVEAPNDTPDINFVLTTGGSVSGTITCENCSGGQIISFALSEELAPDFSNLLDKLISLGYIDGQAESSPYTLIGLPYDTRVWIYAWWSNQFNFPPEAGDYFGSYEANPIILREANPDLTEIDIHLKEICESDYDCDGICNRGESSPSCNGSDNCPSDYNPSQEDNYPPQGNGIGDVCDCECNFDCDSDVDADDVATFIADFGRFEFNNPCANDDHCNGDCECDGDVDSVDVEKFMEDFGRNHFNNPCPTCEVGDWCVY</sequence>
<comment type="caution">
    <text evidence="1">The sequence shown here is derived from an EMBL/GenBank/DDBJ whole genome shotgun (WGS) entry which is preliminary data.</text>
</comment>
<protein>
    <submittedName>
        <fullName evidence="1">Uncharacterized protein</fullName>
    </submittedName>
</protein>
<accession>X1BDI2</accession>
<name>X1BDI2_9ZZZZ</name>